<accession>A0A8C3CGX1</accession>
<name>A0A8C3CGX1_CAIMO</name>
<protein>
    <recommendedName>
        <fullName evidence="2">Protein FAM136A</fullName>
    </recommendedName>
</protein>
<evidence type="ECO:0000313" key="3">
    <source>
        <dbReference type="Ensembl" id="ENSCMMP00000021160.1"/>
    </source>
</evidence>
<sequence>MQQHSIARACSIASHAAQCTGAAGTLAHQCSIALRAALHTVTASHILTVLHSVQHHPPVWHCTARSVTHLLSTARCCSVARSYTAARCCSVACFAALCTVTALCTVAMLHDRLSRCTLHCNDKAKDALEAGGTEARVRAQLDACVAACGDDHLRLIPAMAKKMKDSLAALRQ</sequence>
<evidence type="ECO:0000256" key="2">
    <source>
        <dbReference type="ARBA" id="ARBA00017657"/>
    </source>
</evidence>
<reference evidence="3" key="1">
    <citation type="submission" date="2025-08" db="UniProtKB">
        <authorList>
            <consortium name="Ensembl"/>
        </authorList>
    </citation>
    <scope>IDENTIFICATION</scope>
</reference>
<evidence type="ECO:0000313" key="4">
    <source>
        <dbReference type="Proteomes" id="UP000694556"/>
    </source>
</evidence>
<dbReference type="GO" id="GO:0005737">
    <property type="term" value="C:cytoplasm"/>
    <property type="evidence" value="ECO:0007669"/>
    <property type="project" value="TreeGrafter"/>
</dbReference>
<organism evidence="3 4">
    <name type="scientific">Cairina moschata</name>
    <name type="common">Muscovy duck</name>
    <dbReference type="NCBI Taxonomy" id="8855"/>
    <lineage>
        <taxon>Eukaryota</taxon>
        <taxon>Metazoa</taxon>
        <taxon>Chordata</taxon>
        <taxon>Craniata</taxon>
        <taxon>Vertebrata</taxon>
        <taxon>Euteleostomi</taxon>
        <taxon>Archelosauria</taxon>
        <taxon>Archosauria</taxon>
        <taxon>Dinosauria</taxon>
        <taxon>Saurischia</taxon>
        <taxon>Theropoda</taxon>
        <taxon>Coelurosauria</taxon>
        <taxon>Aves</taxon>
        <taxon>Neognathae</taxon>
        <taxon>Galloanserae</taxon>
        <taxon>Anseriformes</taxon>
        <taxon>Anatidae</taxon>
        <taxon>Anatinae</taxon>
        <taxon>Cairina</taxon>
    </lineage>
</organism>
<reference evidence="3" key="2">
    <citation type="submission" date="2025-09" db="UniProtKB">
        <authorList>
            <consortium name="Ensembl"/>
        </authorList>
    </citation>
    <scope>IDENTIFICATION</scope>
</reference>
<dbReference type="PANTHER" id="PTHR21096">
    <property type="entry name" value="PROTEIN FAM136A"/>
    <property type="match status" value="1"/>
</dbReference>
<dbReference type="Pfam" id="PF05811">
    <property type="entry name" value="DUF842"/>
    <property type="match status" value="1"/>
</dbReference>
<dbReference type="AlphaFoldDB" id="A0A8C3CGX1"/>
<dbReference type="Ensembl" id="ENSCMMT00000023181.1">
    <property type="protein sequence ID" value="ENSCMMP00000021160.1"/>
    <property type="gene ID" value="ENSCMMG00000013327.1"/>
</dbReference>
<dbReference type="PANTHER" id="PTHR21096:SF0">
    <property type="entry name" value="PROTEIN FAM136A"/>
    <property type="match status" value="1"/>
</dbReference>
<evidence type="ECO:0000256" key="1">
    <source>
        <dbReference type="ARBA" id="ARBA00009952"/>
    </source>
</evidence>
<dbReference type="Proteomes" id="UP000694556">
    <property type="component" value="Unassembled WGS sequence"/>
</dbReference>
<keyword evidence="4" id="KW-1185">Reference proteome</keyword>
<proteinExistence type="inferred from homology"/>
<comment type="similarity">
    <text evidence="1">Belongs to the FAM136 family.</text>
</comment>
<dbReference type="InterPro" id="IPR008560">
    <property type="entry name" value="DUF842_euk"/>
</dbReference>